<dbReference type="InterPro" id="IPR027417">
    <property type="entry name" value="P-loop_NTPase"/>
</dbReference>
<dbReference type="Proteomes" id="UP000808337">
    <property type="component" value="Unassembled WGS sequence"/>
</dbReference>
<dbReference type="Pfam" id="PF00270">
    <property type="entry name" value="DEAD"/>
    <property type="match status" value="1"/>
</dbReference>
<dbReference type="GO" id="GO:0016787">
    <property type="term" value="F:hydrolase activity"/>
    <property type="evidence" value="ECO:0007669"/>
    <property type="project" value="UniProtKB-KW"/>
</dbReference>
<proteinExistence type="inferred from homology"/>
<dbReference type="SMART" id="SM00490">
    <property type="entry name" value="HELICc"/>
    <property type="match status" value="2"/>
</dbReference>
<dbReference type="InterPro" id="IPR047112">
    <property type="entry name" value="RecG/Mfd"/>
</dbReference>
<dbReference type="EC" id="5.6.2.4" evidence="13 15"/>
<keyword evidence="11" id="KW-0413">Isomerase</keyword>
<evidence type="ECO:0000256" key="10">
    <source>
        <dbReference type="ARBA" id="ARBA00023204"/>
    </source>
</evidence>
<comment type="catalytic activity">
    <reaction evidence="14 15">
        <text>ATP + H2O = ADP + phosphate + H(+)</text>
        <dbReference type="Rhea" id="RHEA:13065"/>
        <dbReference type="ChEBI" id="CHEBI:15377"/>
        <dbReference type="ChEBI" id="CHEBI:15378"/>
        <dbReference type="ChEBI" id="CHEBI:30616"/>
        <dbReference type="ChEBI" id="CHEBI:43474"/>
        <dbReference type="ChEBI" id="CHEBI:456216"/>
        <dbReference type="EC" id="5.6.2.4"/>
    </reaction>
</comment>
<dbReference type="SUPFAM" id="SSF52540">
    <property type="entry name" value="P-loop containing nucleoside triphosphate hydrolases"/>
    <property type="match status" value="2"/>
</dbReference>
<evidence type="ECO:0000256" key="13">
    <source>
        <dbReference type="ARBA" id="ARBA00034808"/>
    </source>
</evidence>
<feature type="domain" description="Helicase ATP-binding" evidence="16">
    <location>
        <begin position="280"/>
        <end position="443"/>
    </location>
</feature>
<reference evidence="18 19" key="1">
    <citation type="submission" date="2020-10" db="EMBL/GenBank/DDBJ databases">
        <title>Connecting structure to function with the recovery of over 1000 high-quality activated sludge metagenome-assembled genomes encoding full-length rRNA genes using long-read sequencing.</title>
        <authorList>
            <person name="Singleton C.M."/>
            <person name="Petriglieri F."/>
            <person name="Kristensen J.M."/>
            <person name="Kirkegaard R.H."/>
            <person name="Michaelsen T.Y."/>
            <person name="Andersen M.H."/>
            <person name="Karst S.M."/>
            <person name="Dueholm M.S."/>
            <person name="Nielsen P.H."/>
            <person name="Albertsen M."/>
        </authorList>
    </citation>
    <scope>NUCLEOTIDE SEQUENCE [LARGE SCALE GENOMIC DNA]</scope>
    <source>
        <strain evidence="18">Ribe_18-Q3-R11-54_MAXAC.273</strain>
    </source>
</reference>
<name>A0A9D7XM00_9BACT</name>
<keyword evidence="6 15" id="KW-0347">Helicase</keyword>
<dbReference type="NCBIfam" id="TIGR00643">
    <property type="entry name" value="recG"/>
    <property type="match status" value="1"/>
</dbReference>
<dbReference type="GO" id="GO:0006310">
    <property type="term" value="P:DNA recombination"/>
    <property type="evidence" value="ECO:0007669"/>
    <property type="project" value="UniProtKB-UniRule"/>
</dbReference>
<dbReference type="GO" id="GO:0005524">
    <property type="term" value="F:ATP binding"/>
    <property type="evidence" value="ECO:0007669"/>
    <property type="project" value="UniProtKB-KW"/>
</dbReference>
<evidence type="ECO:0000256" key="14">
    <source>
        <dbReference type="ARBA" id="ARBA00048988"/>
    </source>
</evidence>
<comment type="catalytic activity">
    <reaction evidence="12 15">
        <text>Couples ATP hydrolysis with the unwinding of duplex DNA by translocating in the 3'-5' direction.</text>
        <dbReference type="EC" id="5.6.2.4"/>
    </reaction>
</comment>
<dbReference type="PROSITE" id="PS51192">
    <property type="entry name" value="HELICASE_ATP_BIND_1"/>
    <property type="match status" value="1"/>
</dbReference>
<dbReference type="GO" id="GO:0043138">
    <property type="term" value="F:3'-5' DNA helicase activity"/>
    <property type="evidence" value="ECO:0007669"/>
    <property type="project" value="UniProtKB-EC"/>
</dbReference>
<evidence type="ECO:0000259" key="16">
    <source>
        <dbReference type="PROSITE" id="PS51192"/>
    </source>
</evidence>
<keyword evidence="8" id="KW-0238">DNA-binding</keyword>
<protein>
    <recommendedName>
        <fullName evidence="2 15">ATP-dependent DNA helicase RecG</fullName>
        <ecNumber evidence="13 15">5.6.2.4</ecNumber>
    </recommendedName>
</protein>
<dbReference type="GO" id="GO:0003677">
    <property type="term" value="F:DNA binding"/>
    <property type="evidence" value="ECO:0007669"/>
    <property type="project" value="UniProtKB-KW"/>
</dbReference>
<dbReference type="SMART" id="SM00487">
    <property type="entry name" value="DEXDc"/>
    <property type="match status" value="1"/>
</dbReference>
<dbReference type="Gene3D" id="3.40.50.300">
    <property type="entry name" value="P-loop containing nucleotide triphosphate hydrolases"/>
    <property type="match status" value="2"/>
</dbReference>
<organism evidence="18 19">
    <name type="scientific">Candidatus Opimibacter skivensis</name>
    <dbReference type="NCBI Taxonomy" id="2982028"/>
    <lineage>
        <taxon>Bacteria</taxon>
        <taxon>Pseudomonadati</taxon>
        <taxon>Bacteroidota</taxon>
        <taxon>Saprospiria</taxon>
        <taxon>Saprospirales</taxon>
        <taxon>Saprospiraceae</taxon>
        <taxon>Candidatus Opimibacter</taxon>
    </lineage>
</organism>
<dbReference type="Gene3D" id="2.40.50.140">
    <property type="entry name" value="Nucleic acid-binding proteins"/>
    <property type="match status" value="1"/>
</dbReference>
<feature type="domain" description="Helicase C-terminal" evidence="17">
    <location>
        <begin position="462"/>
        <end position="624"/>
    </location>
</feature>
<dbReference type="CDD" id="cd04488">
    <property type="entry name" value="RecG_wedge_OBF"/>
    <property type="match status" value="1"/>
</dbReference>
<evidence type="ECO:0000256" key="5">
    <source>
        <dbReference type="ARBA" id="ARBA00022801"/>
    </source>
</evidence>
<dbReference type="CDD" id="cd18811">
    <property type="entry name" value="SF2_C_RecG"/>
    <property type="match status" value="1"/>
</dbReference>
<sequence>MDQPIEYLKGVGPARGEALRKELSIHRIGDLLWDLPFRYIDKSQITSIAQAKSLQDTVQLKGIFTEKLIEGTGHKKRLVGTFEDSSGEIEIIWFQRYKEIDQWVKTGKPYLLYGKVQDFRGKFNIVHPEIEEITEDKTLSSGLEPVYSSTEKLMLKGLDSKGRRKIIKQLFSQLRPHDIKENLSAVIISKLRFKNRFETFKDVHLPANNNDLQHARNRIKFEELFFLQLLLLRAKVKRNDTVRGFVFGEVGNLFNTFFSEKLPFRLTEAQKRVMREIRKDMGSGKQMNRLLQGDVGSGKTVVALMCMLLAADNGYQSVLMAPTEVLAMQHYKSISTYLEGMDMQVAFLSGSVTGNARVQLLESLRTGKIHILLGTHAVIEEGVEFKNLGLAITDEQHRFGVAQRAQMWTKSPIHPPHVLVMTATPIPRTLALTIYGDLDISILDELPPGRKPIVTTQRTEAHRSRVMEFVRAEIAKGRQVYIIYPLIEESEKLDLENLMDGYERLLGIFPRPDYQISVVHGRMKADVKDAEMRRFVEKKTQIMVSTTVIEVGVDVPNASVMIIENAERFGLAQLHQLRGRVGRGAEQSYCILMTSYKLSKAAKERLDVICKSNDGFFIAEADLKQRGPGDIAGTRQSGAYEFKAANLVEDQAILRTARAIAEEIITNDPELKSQEHIPLARYLMSEQRYKQDWSRIS</sequence>
<keyword evidence="3 15" id="KW-0547">Nucleotide-binding</keyword>
<dbReference type="AlphaFoldDB" id="A0A9D7XM00"/>
<dbReference type="EMBL" id="JADKGY010000001">
    <property type="protein sequence ID" value="MBK9981669.1"/>
    <property type="molecule type" value="Genomic_DNA"/>
</dbReference>
<evidence type="ECO:0000256" key="11">
    <source>
        <dbReference type="ARBA" id="ARBA00023235"/>
    </source>
</evidence>
<keyword evidence="7 15" id="KW-0067">ATP-binding</keyword>
<evidence type="ECO:0000256" key="2">
    <source>
        <dbReference type="ARBA" id="ARBA00017846"/>
    </source>
</evidence>
<evidence type="ECO:0000256" key="7">
    <source>
        <dbReference type="ARBA" id="ARBA00022840"/>
    </source>
</evidence>
<comment type="similarity">
    <text evidence="1 15">Belongs to the helicase family. RecG subfamily.</text>
</comment>
<dbReference type="InterPro" id="IPR014001">
    <property type="entry name" value="Helicase_ATP-bd"/>
</dbReference>
<evidence type="ECO:0000256" key="6">
    <source>
        <dbReference type="ARBA" id="ARBA00022806"/>
    </source>
</evidence>
<dbReference type="PROSITE" id="PS51194">
    <property type="entry name" value="HELICASE_CTER"/>
    <property type="match status" value="1"/>
</dbReference>
<dbReference type="InterPro" id="IPR012340">
    <property type="entry name" value="NA-bd_OB-fold"/>
</dbReference>
<evidence type="ECO:0000313" key="19">
    <source>
        <dbReference type="Proteomes" id="UP000808337"/>
    </source>
</evidence>
<gene>
    <name evidence="18" type="primary">recG</name>
    <name evidence="18" type="ORF">IPP15_04470</name>
</gene>
<dbReference type="Pfam" id="PF19833">
    <property type="entry name" value="RecG_dom3_C"/>
    <property type="match status" value="1"/>
</dbReference>
<dbReference type="GO" id="GO:0006281">
    <property type="term" value="P:DNA repair"/>
    <property type="evidence" value="ECO:0007669"/>
    <property type="project" value="UniProtKB-UniRule"/>
</dbReference>
<keyword evidence="4 15" id="KW-0227">DNA damage</keyword>
<dbReference type="PANTHER" id="PTHR47964">
    <property type="entry name" value="ATP-DEPENDENT DNA HELICASE HOMOLOG RECG, CHLOROPLASTIC"/>
    <property type="match status" value="1"/>
</dbReference>
<dbReference type="Pfam" id="PF17191">
    <property type="entry name" value="RecG_wedge"/>
    <property type="match status" value="1"/>
</dbReference>
<evidence type="ECO:0000256" key="12">
    <source>
        <dbReference type="ARBA" id="ARBA00034617"/>
    </source>
</evidence>
<evidence type="ECO:0000256" key="9">
    <source>
        <dbReference type="ARBA" id="ARBA00023172"/>
    </source>
</evidence>
<dbReference type="InterPro" id="IPR001650">
    <property type="entry name" value="Helicase_C-like"/>
</dbReference>
<evidence type="ECO:0000256" key="1">
    <source>
        <dbReference type="ARBA" id="ARBA00007504"/>
    </source>
</evidence>
<keyword evidence="5 15" id="KW-0378">Hydrolase</keyword>
<dbReference type="NCBIfam" id="NF008168">
    <property type="entry name" value="PRK10917.2-2"/>
    <property type="match status" value="1"/>
</dbReference>
<evidence type="ECO:0000256" key="4">
    <source>
        <dbReference type="ARBA" id="ARBA00022763"/>
    </source>
</evidence>
<evidence type="ECO:0000256" key="15">
    <source>
        <dbReference type="RuleBase" id="RU363016"/>
    </source>
</evidence>
<dbReference type="InterPro" id="IPR045562">
    <property type="entry name" value="RecG_dom3_C"/>
</dbReference>
<evidence type="ECO:0000256" key="8">
    <source>
        <dbReference type="ARBA" id="ARBA00023125"/>
    </source>
</evidence>
<comment type="function">
    <text evidence="15">Plays a critical role in recombination and DNA repair. Helps process Holliday junction intermediates to mature products by catalyzing branch migration. Has replication fork regression activity, unwinds stalled or blocked replication forks to make a HJ that can be resolved. Has a DNA unwinding activity characteristic of a DNA helicase with 3'-5' polarity.</text>
</comment>
<dbReference type="CDD" id="cd17992">
    <property type="entry name" value="DEXHc_RecG"/>
    <property type="match status" value="1"/>
</dbReference>
<dbReference type="NCBIfam" id="NF008165">
    <property type="entry name" value="PRK10917.1-3"/>
    <property type="match status" value="1"/>
</dbReference>
<accession>A0A9D7XM00</accession>
<dbReference type="SUPFAM" id="SSF50249">
    <property type="entry name" value="Nucleic acid-binding proteins"/>
    <property type="match status" value="1"/>
</dbReference>
<dbReference type="Pfam" id="PF00271">
    <property type="entry name" value="Helicase_C"/>
    <property type="match status" value="1"/>
</dbReference>
<evidence type="ECO:0000313" key="18">
    <source>
        <dbReference type="EMBL" id="MBK9981669.1"/>
    </source>
</evidence>
<dbReference type="InterPro" id="IPR011545">
    <property type="entry name" value="DEAD/DEAH_box_helicase_dom"/>
</dbReference>
<evidence type="ECO:0000259" key="17">
    <source>
        <dbReference type="PROSITE" id="PS51194"/>
    </source>
</evidence>
<dbReference type="PANTHER" id="PTHR47964:SF1">
    <property type="entry name" value="ATP-DEPENDENT DNA HELICASE HOMOLOG RECG, CHLOROPLASTIC"/>
    <property type="match status" value="1"/>
</dbReference>
<keyword evidence="10 15" id="KW-0234">DNA repair</keyword>
<keyword evidence="9 15" id="KW-0233">DNA recombination</keyword>
<dbReference type="InterPro" id="IPR033454">
    <property type="entry name" value="RecG_wedge"/>
</dbReference>
<dbReference type="InterPro" id="IPR004609">
    <property type="entry name" value="ATP-dep_DNA_helicase_RecG"/>
</dbReference>
<comment type="caution">
    <text evidence="18">The sequence shown here is derived from an EMBL/GenBank/DDBJ whole genome shotgun (WGS) entry which is preliminary data.</text>
</comment>
<evidence type="ECO:0000256" key="3">
    <source>
        <dbReference type="ARBA" id="ARBA00022741"/>
    </source>
</evidence>